<dbReference type="EMBL" id="FOGJ01000034">
    <property type="protein sequence ID" value="SES37355.1"/>
    <property type="molecule type" value="Genomic_DNA"/>
</dbReference>
<gene>
    <name evidence="3" type="ORF">SAMN04487884_13427</name>
</gene>
<dbReference type="Proteomes" id="UP000182584">
    <property type="component" value="Unassembled WGS sequence"/>
</dbReference>
<dbReference type="InterPro" id="IPR006047">
    <property type="entry name" value="GH13_cat_dom"/>
</dbReference>
<dbReference type="Pfam" id="PF00128">
    <property type="entry name" value="Alpha-amylase"/>
    <property type="match status" value="1"/>
</dbReference>
<dbReference type="AlphaFoldDB" id="A0A1H9WU23"/>
<dbReference type="Gene3D" id="2.60.40.1180">
    <property type="entry name" value="Golgi alpha-mannosidase II"/>
    <property type="match status" value="1"/>
</dbReference>
<accession>A0A1H9WU23</accession>
<dbReference type="CDD" id="cd11326">
    <property type="entry name" value="AmyAc_Glg_debranch"/>
    <property type="match status" value="1"/>
</dbReference>
<dbReference type="Gene3D" id="2.60.40.10">
    <property type="entry name" value="Immunoglobulins"/>
    <property type="match status" value="1"/>
</dbReference>
<protein>
    <submittedName>
        <fullName evidence="3">Glycogen operon protein</fullName>
    </submittedName>
</protein>
<dbReference type="SUPFAM" id="SSF51011">
    <property type="entry name" value="Glycosyl hydrolase domain"/>
    <property type="match status" value="1"/>
</dbReference>
<reference evidence="3 4" key="1">
    <citation type="submission" date="2016-10" db="EMBL/GenBank/DDBJ databases">
        <authorList>
            <person name="de Groot N.N."/>
        </authorList>
    </citation>
    <scope>NUCLEOTIDE SEQUENCE [LARGE SCALE GENOMIC DNA]</scope>
    <source>
        <strain evidence="3 4">AR40</strain>
    </source>
</reference>
<dbReference type="GO" id="GO:0004553">
    <property type="term" value="F:hydrolase activity, hydrolyzing O-glycosyl compounds"/>
    <property type="evidence" value="ECO:0007669"/>
    <property type="project" value="InterPro"/>
</dbReference>
<evidence type="ECO:0000313" key="3">
    <source>
        <dbReference type="EMBL" id="SES37355.1"/>
    </source>
</evidence>
<dbReference type="SMART" id="SM00642">
    <property type="entry name" value="Aamy"/>
    <property type="match status" value="1"/>
</dbReference>
<sequence>MQEFRRRRVERKVLREHRGVEFRKMDLNRQMLALDEINGFRIRPGYYEMNGATVIPDGVNFTCYSKGAKSITLLLFHRGDSAPFGTIPFPESYKIGKTYSMIVFGLDIENIEYAYSVDGPWDPSRGLLFDKKHLLLDPYAKAVSGQRIWGQNDNRNGIYRARIVRNNFEWNATRQLETPMEDSIIYELHVRGFTKDPSSGVRYPGTFEGLKEKVPYLKHLGITAVELMPIFEFDETRDKREVNGRTLLDYWGYNTVSFFAPNTAYASVGEYNYEGLELKNLIKEFKDNGIEVILDVVFNHTAEGNENGPFISFKGFDNNIYYMLTPDGKYYNFSGCGNTVNCNNPLVQEMIVNCLRYWVEDYRVDGFRFDLASILGRNEDGTPMDRPPLIQRLAYDPILGNCKLIAEAWDAGGMYQVGSFPAWNRWAEWNGKYRDDIRSYLKGEYWSAPEAIKRITGSMDLYGGEYVGYNSSINFITCHDGFPLYDLYSYNGKHNEANGWNNTDGTDDNRSWNCGQEGETDDPEILKLRFRMMRNAITILMCSRGTPMLLAGDEFANTQFGNNNAYCQDNEISWLNWDLMNKNHDFYDFYRNAIQFRKRHPAIRKDLQPARCGLPYESCHVEDPYNGNITKDSRMIGIRFAGFSREKGHDDVVYIAINVFWEDIAIKLPGLPGGGYWALAINTGATDGKFFYNRPVPLTDEGWILKARSVSVFVGNFPTDYS</sequence>
<dbReference type="Gene3D" id="3.20.20.80">
    <property type="entry name" value="Glycosidases"/>
    <property type="match status" value="1"/>
</dbReference>
<evidence type="ECO:0000313" key="4">
    <source>
        <dbReference type="Proteomes" id="UP000182584"/>
    </source>
</evidence>
<evidence type="ECO:0000256" key="1">
    <source>
        <dbReference type="ARBA" id="ARBA00008061"/>
    </source>
</evidence>
<dbReference type="Pfam" id="PF02922">
    <property type="entry name" value="CBM_48"/>
    <property type="match status" value="1"/>
</dbReference>
<dbReference type="SUPFAM" id="SSF81296">
    <property type="entry name" value="E set domains"/>
    <property type="match status" value="1"/>
</dbReference>
<dbReference type="OrthoDB" id="9761875at2"/>
<dbReference type="eggNOG" id="COG1523">
    <property type="taxonomic scope" value="Bacteria"/>
</dbReference>
<dbReference type="InterPro" id="IPR013780">
    <property type="entry name" value="Glyco_hydro_b"/>
</dbReference>
<dbReference type="CDD" id="cd11234">
    <property type="entry name" value="E_set_GDE_N"/>
    <property type="match status" value="1"/>
</dbReference>
<dbReference type="InterPro" id="IPR014756">
    <property type="entry name" value="Ig_E-set"/>
</dbReference>
<dbReference type="InterPro" id="IPR004193">
    <property type="entry name" value="Glyco_hydro_13_N"/>
</dbReference>
<dbReference type="InterPro" id="IPR017853">
    <property type="entry name" value="GH"/>
</dbReference>
<name>A0A1H9WU23_BUTFI</name>
<dbReference type="PANTHER" id="PTHR43002">
    <property type="entry name" value="GLYCOGEN DEBRANCHING ENZYME"/>
    <property type="match status" value="1"/>
</dbReference>
<comment type="similarity">
    <text evidence="1">Belongs to the glycosyl hydrolase 13 family.</text>
</comment>
<feature type="domain" description="Glycosyl hydrolase family 13 catalytic" evidence="2">
    <location>
        <begin position="187"/>
        <end position="597"/>
    </location>
</feature>
<dbReference type="GO" id="GO:0005975">
    <property type="term" value="P:carbohydrate metabolic process"/>
    <property type="evidence" value="ECO:0007669"/>
    <property type="project" value="InterPro"/>
</dbReference>
<evidence type="ECO:0000259" key="2">
    <source>
        <dbReference type="SMART" id="SM00642"/>
    </source>
</evidence>
<dbReference type="SUPFAM" id="SSF51445">
    <property type="entry name" value="(Trans)glycosidases"/>
    <property type="match status" value="1"/>
</dbReference>
<organism evidence="3 4">
    <name type="scientific">Butyrivibrio fibrisolvens</name>
    <dbReference type="NCBI Taxonomy" id="831"/>
    <lineage>
        <taxon>Bacteria</taxon>
        <taxon>Bacillati</taxon>
        <taxon>Bacillota</taxon>
        <taxon>Clostridia</taxon>
        <taxon>Lachnospirales</taxon>
        <taxon>Lachnospiraceae</taxon>
        <taxon>Butyrivibrio</taxon>
    </lineage>
</organism>
<dbReference type="InterPro" id="IPR013783">
    <property type="entry name" value="Ig-like_fold"/>
</dbReference>
<proteinExistence type="inferred from homology"/>